<reference evidence="3 4" key="1">
    <citation type="submission" date="2015-12" db="EMBL/GenBank/DDBJ databases">
        <title>The genome of Folsomia candida.</title>
        <authorList>
            <person name="Faddeeva A."/>
            <person name="Derks M.F."/>
            <person name="Anvar Y."/>
            <person name="Smit S."/>
            <person name="Van Straalen N."/>
            <person name="Roelofs D."/>
        </authorList>
    </citation>
    <scope>NUCLEOTIDE SEQUENCE [LARGE SCALE GENOMIC DNA]</scope>
    <source>
        <strain evidence="3 4">VU population</strain>
        <tissue evidence="3">Whole body</tissue>
    </source>
</reference>
<dbReference type="GO" id="GO:0005634">
    <property type="term" value="C:nucleus"/>
    <property type="evidence" value="ECO:0007669"/>
    <property type="project" value="TreeGrafter"/>
</dbReference>
<dbReference type="Pfam" id="PF07684">
    <property type="entry name" value="NODP"/>
    <property type="match status" value="1"/>
</dbReference>
<feature type="region of interest" description="Disordered" evidence="1">
    <location>
        <begin position="182"/>
        <end position="218"/>
    </location>
</feature>
<keyword evidence="4" id="KW-1185">Reference proteome</keyword>
<dbReference type="AlphaFoldDB" id="A0A226D0G2"/>
<dbReference type="InterPro" id="IPR012337">
    <property type="entry name" value="RNaseH-like_sf"/>
</dbReference>
<proteinExistence type="predicted"/>
<sequence>GALSSIKEVVTYFKQSSLNSKLTHTLKQDVVTRWNSELIMLESYLKAASEVEALLLQNGKIYKLSNIDKVIVQEIVNFLKPFEECTKVFSQDHVPTLHQVAPWFHRLKHHLQTNELDSIEMQLLKEQARTCFSEYCKTTTIHYVAALLNPKLRKLKFATEEEKEQAYEEMRRILADEVEKTVSNEHETSKCETSEPETKKSRFADMEDSDSEDEGENILTGSSAIAKAELEKYLVAKYNDLNSESLIMSDPNQMFRTGSVGVLVYLEIDNRKCGGFLNDTNCFQIALEAAEFLAASAQRHTLDSDFDIIQDSSYIFTPIIIAHFLLVHRFQVQFNVFFPCKNFGTDRTLEILPPFVRMHLHVLPEIGLLPITFSTGLTLEPFFCRGFMLHSNMLVQAPLPGTRDPAMRTDMLIFLLTVYFQHVQFQVSIGTENFSTLGTEEVFLKM</sequence>
<dbReference type="Gene3D" id="3.30.70.3310">
    <property type="match status" value="1"/>
</dbReference>
<dbReference type="PANTHER" id="PTHR46169">
    <property type="entry name" value="DNA REPLICATION-RELATED ELEMENT FACTOR, ISOFORM A"/>
    <property type="match status" value="1"/>
</dbReference>
<dbReference type="PANTHER" id="PTHR46169:SF29">
    <property type="entry name" value="DNA REPLICATION-RELATED ELEMENT FACTOR, ISOFORM A"/>
    <property type="match status" value="1"/>
</dbReference>
<dbReference type="SMART" id="SM01339">
    <property type="entry name" value="NODP"/>
    <property type="match status" value="1"/>
</dbReference>
<protein>
    <submittedName>
        <fullName evidence="3">Zinc finger BED domain-containing protein 1</fullName>
    </submittedName>
</protein>
<dbReference type="EMBL" id="LNIX01000047">
    <property type="protein sequence ID" value="OXA38288.1"/>
    <property type="molecule type" value="Genomic_DNA"/>
</dbReference>
<feature type="domain" description="Notch NODP" evidence="2">
    <location>
        <begin position="258"/>
        <end position="321"/>
    </location>
</feature>
<evidence type="ECO:0000256" key="1">
    <source>
        <dbReference type="SAM" id="MobiDB-lite"/>
    </source>
</evidence>
<comment type="caution">
    <text evidence="3">The sequence shown here is derived from an EMBL/GenBank/DDBJ whole genome shotgun (WGS) entry which is preliminary data.</text>
</comment>
<name>A0A226D0G2_FOLCA</name>
<dbReference type="GO" id="GO:0007219">
    <property type="term" value="P:Notch signaling pathway"/>
    <property type="evidence" value="ECO:0007669"/>
    <property type="project" value="InterPro"/>
</dbReference>
<dbReference type="OrthoDB" id="2438421at2759"/>
<evidence type="ECO:0000313" key="4">
    <source>
        <dbReference type="Proteomes" id="UP000198287"/>
    </source>
</evidence>
<accession>A0A226D0G2</accession>
<evidence type="ECO:0000259" key="2">
    <source>
        <dbReference type="SMART" id="SM01339"/>
    </source>
</evidence>
<dbReference type="GO" id="GO:0006357">
    <property type="term" value="P:regulation of transcription by RNA polymerase II"/>
    <property type="evidence" value="ECO:0007669"/>
    <property type="project" value="TreeGrafter"/>
</dbReference>
<organism evidence="3 4">
    <name type="scientific">Folsomia candida</name>
    <name type="common">Springtail</name>
    <dbReference type="NCBI Taxonomy" id="158441"/>
    <lineage>
        <taxon>Eukaryota</taxon>
        <taxon>Metazoa</taxon>
        <taxon>Ecdysozoa</taxon>
        <taxon>Arthropoda</taxon>
        <taxon>Hexapoda</taxon>
        <taxon>Collembola</taxon>
        <taxon>Entomobryomorpha</taxon>
        <taxon>Isotomoidea</taxon>
        <taxon>Isotomidae</taxon>
        <taxon>Proisotominae</taxon>
        <taxon>Folsomia</taxon>
    </lineage>
</organism>
<dbReference type="GO" id="GO:0016020">
    <property type="term" value="C:membrane"/>
    <property type="evidence" value="ECO:0007669"/>
    <property type="project" value="InterPro"/>
</dbReference>
<dbReference type="InterPro" id="IPR011656">
    <property type="entry name" value="Notch_NODP_dom"/>
</dbReference>
<feature type="compositionally biased region" description="Basic and acidic residues" evidence="1">
    <location>
        <begin position="182"/>
        <end position="205"/>
    </location>
</feature>
<dbReference type="STRING" id="158441.A0A226D0G2"/>
<evidence type="ECO:0000313" key="3">
    <source>
        <dbReference type="EMBL" id="OXA38288.1"/>
    </source>
</evidence>
<dbReference type="GO" id="GO:0030154">
    <property type="term" value="P:cell differentiation"/>
    <property type="evidence" value="ECO:0007669"/>
    <property type="project" value="InterPro"/>
</dbReference>
<dbReference type="Proteomes" id="UP000198287">
    <property type="component" value="Unassembled WGS sequence"/>
</dbReference>
<feature type="non-terminal residue" evidence="3">
    <location>
        <position position="1"/>
    </location>
</feature>
<dbReference type="InterPro" id="IPR052717">
    <property type="entry name" value="Vacuolar_transposase_reg"/>
</dbReference>
<feature type="compositionally biased region" description="Acidic residues" evidence="1">
    <location>
        <begin position="206"/>
        <end position="216"/>
    </location>
</feature>
<gene>
    <name evidence="3" type="ORF">Fcan01_27054</name>
</gene>
<dbReference type="SUPFAM" id="SSF53098">
    <property type="entry name" value="Ribonuclease H-like"/>
    <property type="match status" value="1"/>
</dbReference>